<feature type="transmembrane region" description="Helical" evidence="13">
    <location>
        <begin position="402"/>
        <end position="426"/>
    </location>
</feature>
<comment type="caution">
    <text evidence="16">The sequence shown here is derived from an EMBL/GenBank/DDBJ whole genome shotgun (WGS) entry which is preliminary data.</text>
</comment>
<dbReference type="GO" id="GO:0005576">
    <property type="term" value="C:extracellular region"/>
    <property type="evidence" value="ECO:0007669"/>
    <property type="project" value="UniProtKB-SubCell"/>
</dbReference>
<evidence type="ECO:0000256" key="1">
    <source>
        <dbReference type="ARBA" id="ARBA00004551"/>
    </source>
</evidence>
<keyword evidence="5 13" id="KW-0812">Transmembrane</keyword>
<dbReference type="InterPro" id="IPR003895">
    <property type="entry name" value="T3SS_SctE/BipB"/>
</dbReference>
<evidence type="ECO:0000256" key="13">
    <source>
        <dbReference type="SAM" id="Phobius"/>
    </source>
</evidence>
<dbReference type="InterPro" id="IPR032391">
    <property type="entry name" value="IpaB/BipB/SctE_N"/>
</dbReference>
<evidence type="ECO:0000313" key="17">
    <source>
        <dbReference type="Proteomes" id="UP000236416"/>
    </source>
</evidence>
<keyword evidence="17" id="KW-1185">Reference proteome</keyword>
<comment type="function">
    <text evidence="10">Plays a role in the bacterium-induced formation of multinucleated giant cell (MNGC), which is formed after host cell fusion, as well as in the intercellular spreading of bacteria and in the induction of apoptosis in macrophages. May act in concert with other effector proteins to induce fusion of host cell membranes.</text>
</comment>
<feature type="domain" description="Translocator protein BipB-like C-terminal" evidence="14">
    <location>
        <begin position="256"/>
        <end position="587"/>
    </location>
</feature>
<keyword evidence="6" id="KW-1043">Host membrane</keyword>
<feature type="transmembrane region" description="Helical" evidence="13">
    <location>
        <begin position="317"/>
        <end position="350"/>
    </location>
</feature>
<dbReference type="EMBL" id="PPTF01000002">
    <property type="protein sequence ID" value="POB00607.1"/>
    <property type="molecule type" value="Genomic_DNA"/>
</dbReference>
<dbReference type="NCBIfam" id="NF011901">
    <property type="entry name" value="PRK15374.1"/>
    <property type="match status" value="1"/>
</dbReference>
<keyword evidence="7 13" id="KW-1133">Transmembrane helix</keyword>
<dbReference type="InterPro" id="IPR006972">
    <property type="entry name" value="BipB-like_C"/>
</dbReference>
<dbReference type="AlphaFoldDB" id="A0A2K4MU15"/>
<keyword evidence="9 13" id="KW-0472">Membrane</keyword>
<dbReference type="GO" id="GO:0033644">
    <property type="term" value="C:host cell membrane"/>
    <property type="evidence" value="ECO:0007669"/>
    <property type="project" value="UniProtKB-SubCell"/>
</dbReference>
<evidence type="ECO:0000256" key="5">
    <source>
        <dbReference type="ARBA" id="ARBA00022692"/>
    </source>
</evidence>
<dbReference type="GO" id="GO:0016020">
    <property type="term" value="C:membrane"/>
    <property type="evidence" value="ECO:0007669"/>
    <property type="project" value="InterPro"/>
</dbReference>
<dbReference type="Pfam" id="PF16535">
    <property type="entry name" value="T3SSipB"/>
    <property type="match status" value="1"/>
</dbReference>
<organism evidence="16 17">
    <name type="scientific">Chromobacterium sinusclupearum</name>
    <dbReference type="NCBI Taxonomy" id="2077146"/>
    <lineage>
        <taxon>Bacteria</taxon>
        <taxon>Pseudomonadati</taxon>
        <taxon>Pseudomonadota</taxon>
        <taxon>Betaproteobacteria</taxon>
        <taxon>Neisseriales</taxon>
        <taxon>Chromobacteriaceae</taxon>
        <taxon>Chromobacterium</taxon>
    </lineage>
</organism>
<keyword evidence="4" id="KW-0964">Secreted</keyword>
<protein>
    <recommendedName>
        <fullName evidence="3">Translocator protein BipB</fullName>
    </recommendedName>
</protein>
<accession>A0A2K4MU15</accession>
<dbReference type="Pfam" id="PF04888">
    <property type="entry name" value="SseC"/>
    <property type="match status" value="1"/>
</dbReference>
<sequence>MNDASAIGRSSYLQNPQLAEAAFESVRKDGNFLDAADKALKAVLATKAGEADGKPQVSERDLAAPALTPPTVKGQEELNGSGKLALLLGQLIALLGDVSLSQLEGRLATWRAMMDAQKAMGEQLSQEMQAALEEAEQATDAYRSALGNLNNAKAALDAAKQKLAQAQARLDGLSPSDPGYAQALSARDQAQMEANQAQQNVDQADAEAMAAHQLATNKAKVANDLLTQAQGLGTRNAAVSKGEEDNLSNTAKLTMLMAMFMELVNKNSEESLKSDLALFQAMQEGRQKEMEKKSAEYQEEVRKAEELNRIMGCIGKILGALLTIVSVVAAAFTGGASLALAAVGVALMVADEIVKATTGVSFIQEALKPLMEHVLKPLMELIGKAISKALEAMGVDKKTADMVGSIVGAVLAAVAMVAVMVVVAVVGKGAAAKLGNAMSKLLGDAIKKIVPNVLKEFAKNGGKLLSQGTQRLTNALGDAGSKIGLRTDALSKEMVANALNRVVVGGQFAQTTTQAGGQVAEGVFLKNAIELMADFTLARSSIEQIQQWLKQAVEAFSESQKMTQELHKSMAIALQNNAEAGRFVLRQTHA</sequence>
<evidence type="ECO:0000256" key="12">
    <source>
        <dbReference type="SAM" id="Coils"/>
    </source>
</evidence>
<dbReference type="Proteomes" id="UP000236416">
    <property type="component" value="Unassembled WGS sequence"/>
</dbReference>
<gene>
    <name evidence="16" type="ORF">C2134_00625</name>
</gene>
<name>A0A2K4MU15_9NEIS</name>
<evidence type="ECO:0000256" key="6">
    <source>
        <dbReference type="ARBA" id="ARBA00022870"/>
    </source>
</evidence>
<comment type="subcellular location">
    <subcellularLocation>
        <location evidence="1">Host membrane</location>
    </subcellularLocation>
    <subcellularLocation>
        <location evidence="2">Secreted</location>
    </subcellularLocation>
</comment>
<evidence type="ECO:0000256" key="9">
    <source>
        <dbReference type="ARBA" id="ARBA00023136"/>
    </source>
</evidence>
<proteinExistence type="inferred from homology"/>
<reference evidence="16 17" key="1">
    <citation type="submission" date="2018-01" db="EMBL/GenBank/DDBJ databases">
        <title>Genomic Sequence of Chromobacterium MWU13-2610 from wild cranberry bogs within the Cape Cod National Seashore.</title>
        <authorList>
            <person name="O'Hara-Hanley K."/>
            <person name="Soby S."/>
            <person name="Harrison A."/>
        </authorList>
    </citation>
    <scope>NUCLEOTIDE SEQUENCE [LARGE SCALE GENOMIC DNA]</scope>
    <source>
        <strain evidence="16 17">MWU13-2610</strain>
    </source>
</reference>
<dbReference type="RefSeq" id="WP_103316667.1">
    <property type="nucleotide sequence ID" value="NZ_PPTF01000002.1"/>
</dbReference>
<dbReference type="Gene3D" id="1.20.120.330">
    <property type="entry name" value="Nucleotidyltransferases domain 2"/>
    <property type="match status" value="2"/>
</dbReference>
<comment type="similarity">
    <text evidence="11">Belongs to the SctE/SipB/YopB family.</text>
</comment>
<evidence type="ECO:0000259" key="14">
    <source>
        <dbReference type="Pfam" id="PF04888"/>
    </source>
</evidence>
<evidence type="ECO:0000256" key="2">
    <source>
        <dbReference type="ARBA" id="ARBA00004613"/>
    </source>
</evidence>
<evidence type="ECO:0000256" key="3">
    <source>
        <dbReference type="ARBA" id="ARBA00018823"/>
    </source>
</evidence>
<evidence type="ECO:0000256" key="4">
    <source>
        <dbReference type="ARBA" id="ARBA00022525"/>
    </source>
</evidence>
<feature type="coiled-coil region" evidence="12">
    <location>
        <begin position="114"/>
        <end position="214"/>
    </location>
</feature>
<keyword evidence="12" id="KW-0175">Coiled coil</keyword>
<evidence type="ECO:0000256" key="10">
    <source>
        <dbReference type="ARBA" id="ARBA00025490"/>
    </source>
</evidence>
<keyword evidence="8" id="KW-0843">Virulence</keyword>
<evidence type="ECO:0000259" key="15">
    <source>
        <dbReference type="Pfam" id="PF16535"/>
    </source>
</evidence>
<evidence type="ECO:0000313" key="16">
    <source>
        <dbReference type="EMBL" id="POB00607.1"/>
    </source>
</evidence>
<feature type="domain" description="IpaB/BipB/SctE N-terminal" evidence="15">
    <location>
        <begin position="81"/>
        <end position="231"/>
    </location>
</feature>
<evidence type="ECO:0000256" key="11">
    <source>
        <dbReference type="ARBA" id="ARBA00035640"/>
    </source>
</evidence>
<evidence type="ECO:0000256" key="8">
    <source>
        <dbReference type="ARBA" id="ARBA00023026"/>
    </source>
</evidence>
<dbReference type="PRINTS" id="PR01375">
    <property type="entry name" value="BACINVASINB"/>
</dbReference>
<evidence type="ECO:0000256" key="7">
    <source>
        <dbReference type="ARBA" id="ARBA00022989"/>
    </source>
</evidence>